<accession>A0A1Y2L4A3</accession>
<protein>
    <submittedName>
        <fullName evidence="2">Uncharacterized protein</fullName>
    </submittedName>
</protein>
<keyword evidence="3" id="KW-1185">Reference proteome</keyword>
<organism evidence="2 3">
    <name type="scientific">Thalassospira mesophila</name>
    <dbReference type="NCBI Taxonomy" id="1293891"/>
    <lineage>
        <taxon>Bacteria</taxon>
        <taxon>Pseudomonadati</taxon>
        <taxon>Pseudomonadota</taxon>
        <taxon>Alphaproteobacteria</taxon>
        <taxon>Rhodospirillales</taxon>
        <taxon>Thalassospiraceae</taxon>
        <taxon>Thalassospira</taxon>
    </lineage>
</organism>
<dbReference type="Proteomes" id="UP000193391">
    <property type="component" value="Unassembled WGS sequence"/>
</dbReference>
<evidence type="ECO:0000313" key="3">
    <source>
        <dbReference type="Proteomes" id="UP000193391"/>
    </source>
</evidence>
<comment type="caution">
    <text evidence="2">The sequence shown here is derived from an EMBL/GenBank/DDBJ whole genome shotgun (WGS) entry which is preliminary data.</text>
</comment>
<gene>
    <name evidence="2" type="ORF">TMES_02635</name>
</gene>
<evidence type="ECO:0000313" key="2">
    <source>
        <dbReference type="EMBL" id="OSQ40647.1"/>
    </source>
</evidence>
<name>A0A1Y2L4A3_9PROT</name>
<evidence type="ECO:0000256" key="1">
    <source>
        <dbReference type="SAM" id="MobiDB-lite"/>
    </source>
</evidence>
<feature type="compositionally biased region" description="Polar residues" evidence="1">
    <location>
        <begin position="10"/>
        <end position="26"/>
    </location>
</feature>
<dbReference type="AlphaFoldDB" id="A0A1Y2L4A3"/>
<dbReference type="EMBL" id="JFKA01000001">
    <property type="protein sequence ID" value="OSQ40647.1"/>
    <property type="molecule type" value="Genomic_DNA"/>
</dbReference>
<reference evidence="2 3" key="1">
    <citation type="submission" date="2014-03" db="EMBL/GenBank/DDBJ databases">
        <title>The draft genome sequence of Thalassospira mesophila JCM 18969.</title>
        <authorList>
            <person name="Lai Q."/>
            <person name="Shao Z."/>
        </authorList>
    </citation>
    <scope>NUCLEOTIDE SEQUENCE [LARGE SCALE GENOMIC DNA]</scope>
    <source>
        <strain evidence="2 3">JCM 18969</strain>
    </source>
</reference>
<proteinExistence type="predicted"/>
<feature type="region of interest" description="Disordered" evidence="1">
    <location>
        <begin position="1"/>
        <end position="26"/>
    </location>
</feature>
<sequence>MQLALPLLGQSPSRLPQDQCSPALQNGPSDRLLSRQAIRFLCEAGKRIAAGQVFVKKSSNKVYD</sequence>